<proteinExistence type="predicted"/>
<keyword evidence="1" id="KW-0472">Membrane</keyword>
<gene>
    <name evidence="2" type="ORF">MJO52_14670</name>
</gene>
<dbReference type="Proteomes" id="UP001055658">
    <property type="component" value="Chromosome"/>
</dbReference>
<reference evidence="2" key="1">
    <citation type="submission" date="2022-02" db="EMBL/GenBank/DDBJ databases">
        <title>Coral-associated bacteria.</title>
        <authorList>
            <person name="Tang K."/>
            <person name="Wang X."/>
        </authorList>
    </citation>
    <scope>NUCLEOTIDE SEQUENCE</scope>
    <source>
        <strain evidence="2">SCSIO 43006</strain>
    </source>
</reference>
<keyword evidence="1" id="KW-1133">Transmembrane helix</keyword>
<protein>
    <recommendedName>
        <fullName evidence="4">DUF2306 domain-containing protein</fullName>
    </recommendedName>
</protein>
<dbReference type="EMBL" id="CP092418">
    <property type="protein sequence ID" value="USD20316.1"/>
    <property type="molecule type" value="Genomic_DNA"/>
</dbReference>
<evidence type="ECO:0008006" key="4">
    <source>
        <dbReference type="Google" id="ProtNLM"/>
    </source>
</evidence>
<feature type="transmembrane region" description="Helical" evidence="1">
    <location>
        <begin position="43"/>
        <end position="71"/>
    </location>
</feature>
<name>A0ABY4VAA8_9GAMM</name>
<dbReference type="RefSeq" id="WP_252082581.1">
    <property type="nucleotide sequence ID" value="NZ_CP092418.1"/>
</dbReference>
<organism evidence="2 3">
    <name type="scientific">Microbulbifer variabilis</name>
    <dbReference type="NCBI Taxonomy" id="266805"/>
    <lineage>
        <taxon>Bacteria</taxon>
        <taxon>Pseudomonadati</taxon>
        <taxon>Pseudomonadota</taxon>
        <taxon>Gammaproteobacteria</taxon>
        <taxon>Cellvibrionales</taxon>
        <taxon>Microbulbiferaceae</taxon>
        <taxon>Microbulbifer</taxon>
    </lineage>
</organism>
<feature type="transmembrane region" description="Helical" evidence="1">
    <location>
        <begin position="12"/>
        <end position="31"/>
    </location>
</feature>
<evidence type="ECO:0000256" key="1">
    <source>
        <dbReference type="SAM" id="Phobius"/>
    </source>
</evidence>
<evidence type="ECO:0000313" key="2">
    <source>
        <dbReference type="EMBL" id="USD20316.1"/>
    </source>
</evidence>
<accession>A0ABY4VAA8</accession>
<sequence>MTPLKEMSQIIVTLESCVVLAGFAAIVGTLQPKKTRRITKGRIVSLAMIIYISLVNALLAAFTLILANFGISDQTLWSASSFAMSLATAFSITYLWIKKRLRTVSKISKIIYFALFGGAGCMVIINLLNAFGLGFNREYGPYFLSFVFNLFIVGYAFTRLLMRPLWAVVIENEQQHARKSQAGTR</sequence>
<feature type="transmembrane region" description="Helical" evidence="1">
    <location>
        <begin position="109"/>
        <end position="133"/>
    </location>
</feature>
<keyword evidence="1" id="KW-0812">Transmembrane</keyword>
<evidence type="ECO:0000313" key="3">
    <source>
        <dbReference type="Proteomes" id="UP001055658"/>
    </source>
</evidence>
<keyword evidence="3" id="KW-1185">Reference proteome</keyword>
<feature type="transmembrane region" description="Helical" evidence="1">
    <location>
        <begin position="77"/>
        <end position="97"/>
    </location>
</feature>
<feature type="transmembrane region" description="Helical" evidence="1">
    <location>
        <begin position="139"/>
        <end position="157"/>
    </location>
</feature>